<keyword evidence="2" id="KW-0732">Signal</keyword>
<evidence type="ECO:0000256" key="1">
    <source>
        <dbReference type="SAM" id="MobiDB-lite"/>
    </source>
</evidence>
<evidence type="ECO:0000313" key="4">
    <source>
        <dbReference type="Proteomes" id="UP000494249"/>
    </source>
</evidence>
<proteinExistence type="predicted"/>
<evidence type="ECO:0000313" key="3">
    <source>
        <dbReference type="EMBL" id="CAB3727945.1"/>
    </source>
</evidence>
<dbReference type="AlphaFoldDB" id="A0A6J5C666"/>
<name>A0A6J5C666_9BURK</name>
<protein>
    <submittedName>
        <fullName evidence="3">Uncharacterized protein</fullName>
    </submittedName>
</protein>
<accession>A0A6J5C666</accession>
<reference evidence="3 4" key="1">
    <citation type="submission" date="2020-04" db="EMBL/GenBank/DDBJ databases">
        <authorList>
            <person name="De Canck E."/>
        </authorList>
    </citation>
    <scope>NUCLEOTIDE SEQUENCE [LARGE SCALE GENOMIC DNA]</scope>
    <source>
        <strain evidence="3 4">LMG 22037</strain>
    </source>
</reference>
<organism evidence="3 4">
    <name type="scientific">Paraburkholderia phenoliruptrix</name>
    <dbReference type="NCBI Taxonomy" id="252970"/>
    <lineage>
        <taxon>Bacteria</taxon>
        <taxon>Pseudomonadati</taxon>
        <taxon>Pseudomonadota</taxon>
        <taxon>Betaproteobacteria</taxon>
        <taxon>Burkholderiales</taxon>
        <taxon>Burkholderiaceae</taxon>
        <taxon>Paraburkholderia</taxon>
    </lineage>
</organism>
<feature type="signal peptide" evidence="2">
    <location>
        <begin position="1"/>
        <end position="29"/>
    </location>
</feature>
<feature type="chain" id="PRO_5027057791" evidence="2">
    <location>
        <begin position="30"/>
        <end position="228"/>
    </location>
</feature>
<dbReference type="Proteomes" id="UP000494249">
    <property type="component" value="Unassembled WGS sequence"/>
</dbReference>
<gene>
    <name evidence="3" type="ORF">LMG22037_05324</name>
</gene>
<dbReference type="EMBL" id="CADIKB010000037">
    <property type="protein sequence ID" value="CAB3727945.1"/>
    <property type="molecule type" value="Genomic_DNA"/>
</dbReference>
<evidence type="ECO:0000256" key="2">
    <source>
        <dbReference type="SAM" id="SignalP"/>
    </source>
</evidence>
<feature type="region of interest" description="Disordered" evidence="1">
    <location>
        <begin position="64"/>
        <end position="83"/>
    </location>
</feature>
<dbReference type="RefSeq" id="WP_035484011.1">
    <property type="nucleotide sequence ID" value="NZ_CADFGL010000034.1"/>
</dbReference>
<sequence length="228" mass="24126">MKIPTLPLRRFTVMACIACGLIGVSIQLASSDELDSTMSQVLNAVIGDSPTSADKAALQSELQSVQQQAASSSGDGSGTSTGSTAAIAARTDGITLKSCQGNLRYLDAQLPRFTDPTLMSLRDQILIQSVPEYMQNVKAQGYDMPHALAELHDEEASADRSSEEGKQCAIATSVGDSADAPWKNWNSSNTHALQCGGVRASCMCAYVAGRYTSIALHAMEAQISTCWN</sequence>